<dbReference type="Pfam" id="PF10536">
    <property type="entry name" value="PMD"/>
    <property type="match status" value="1"/>
</dbReference>
<reference evidence="2" key="2">
    <citation type="submission" date="2023-06" db="EMBL/GenBank/DDBJ databases">
        <authorList>
            <person name="Ma L."/>
            <person name="Liu K.-W."/>
            <person name="Li Z."/>
            <person name="Hsiao Y.-Y."/>
            <person name="Qi Y."/>
            <person name="Fu T."/>
            <person name="Tang G."/>
            <person name="Zhang D."/>
            <person name="Sun W.-H."/>
            <person name="Liu D.-K."/>
            <person name="Li Y."/>
            <person name="Chen G.-Z."/>
            <person name="Liu X.-D."/>
            <person name="Liao X.-Y."/>
            <person name="Jiang Y.-T."/>
            <person name="Yu X."/>
            <person name="Hao Y."/>
            <person name="Huang J."/>
            <person name="Zhao X.-W."/>
            <person name="Ke S."/>
            <person name="Chen Y.-Y."/>
            <person name="Wu W.-L."/>
            <person name="Hsu J.-L."/>
            <person name="Lin Y.-F."/>
            <person name="Huang M.-D."/>
            <person name="Li C.-Y."/>
            <person name="Huang L."/>
            <person name="Wang Z.-W."/>
            <person name="Zhao X."/>
            <person name="Zhong W.-Y."/>
            <person name="Peng D.-H."/>
            <person name="Ahmad S."/>
            <person name="Lan S."/>
            <person name="Zhang J.-S."/>
            <person name="Tsai W.-C."/>
            <person name="Van De Peer Y."/>
            <person name="Liu Z.-J."/>
        </authorList>
    </citation>
    <scope>NUCLEOTIDE SEQUENCE</scope>
    <source>
        <strain evidence="2">SCP</strain>
        <tissue evidence="2">Leaves</tissue>
    </source>
</reference>
<dbReference type="Proteomes" id="UP001179952">
    <property type="component" value="Unassembled WGS sequence"/>
</dbReference>
<dbReference type="EMBL" id="JAUJYN010000013">
    <property type="protein sequence ID" value="KAK1258896.1"/>
    <property type="molecule type" value="Genomic_DNA"/>
</dbReference>
<dbReference type="PANTHER" id="PTHR46033:SF8">
    <property type="entry name" value="PROTEIN MAINTENANCE OF MERISTEMS-LIKE"/>
    <property type="match status" value="1"/>
</dbReference>
<dbReference type="InterPro" id="IPR019557">
    <property type="entry name" value="AminoTfrase-like_pln_mobile"/>
</dbReference>
<name>A0AAV9A453_ACOGR</name>
<dbReference type="PANTHER" id="PTHR46033">
    <property type="entry name" value="PROTEIN MAIN-LIKE 2"/>
    <property type="match status" value="1"/>
</dbReference>
<proteinExistence type="predicted"/>
<protein>
    <recommendedName>
        <fullName evidence="1">Aminotransferase-like plant mobile domain-containing protein</fullName>
    </recommendedName>
</protein>
<dbReference type="InterPro" id="IPR044824">
    <property type="entry name" value="MAIN-like"/>
</dbReference>
<evidence type="ECO:0000313" key="3">
    <source>
        <dbReference type="Proteomes" id="UP001179952"/>
    </source>
</evidence>
<comment type="caution">
    <text evidence="2">The sequence shown here is derived from an EMBL/GenBank/DDBJ whole genome shotgun (WGS) entry which is preliminary data.</text>
</comment>
<sequence length="254" mass="29524">MQLANPGSVFNSKTHEDDDPKFQRVFWAFGPSIAGFRHCHPVLSIDGTHFVLKGARGLPITSLIQQTFYQTMAEDPRRAWHGPLHDGLLYYQKHHRFVAVIEREKWIRDVRLIPFLGDVGLYHLTKVAWIRLDRVLITALVERWWPKTCTFHLRNGEMTITLQDVSILLGLLIEDRAVTGRFEDPGHLCQQLLGRIPPNNQMRGGAIEMGWLRQQFMVVPRRASGGMFLELPWRIRFDASICIGRSWIEKRRHK</sequence>
<evidence type="ECO:0000313" key="2">
    <source>
        <dbReference type="EMBL" id="KAK1258896.1"/>
    </source>
</evidence>
<reference evidence="2" key="1">
    <citation type="journal article" date="2023" name="Nat. Commun.">
        <title>Diploid and tetraploid genomes of Acorus and the evolution of monocots.</title>
        <authorList>
            <person name="Ma L."/>
            <person name="Liu K.W."/>
            <person name="Li Z."/>
            <person name="Hsiao Y.Y."/>
            <person name="Qi Y."/>
            <person name="Fu T."/>
            <person name="Tang G.D."/>
            <person name="Zhang D."/>
            <person name="Sun W.H."/>
            <person name="Liu D.K."/>
            <person name="Li Y."/>
            <person name="Chen G.Z."/>
            <person name="Liu X.D."/>
            <person name="Liao X.Y."/>
            <person name="Jiang Y.T."/>
            <person name="Yu X."/>
            <person name="Hao Y."/>
            <person name="Huang J."/>
            <person name="Zhao X.W."/>
            <person name="Ke S."/>
            <person name="Chen Y.Y."/>
            <person name="Wu W.L."/>
            <person name="Hsu J.L."/>
            <person name="Lin Y.F."/>
            <person name="Huang M.D."/>
            <person name="Li C.Y."/>
            <person name="Huang L."/>
            <person name="Wang Z.W."/>
            <person name="Zhao X."/>
            <person name="Zhong W.Y."/>
            <person name="Peng D.H."/>
            <person name="Ahmad S."/>
            <person name="Lan S."/>
            <person name="Zhang J.S."/>
            <person name="Tsai W.C."/>
            <person name="Van de Peer Y."/>
            <person name="Liu Z.J."/>
        </authorList>
    </citation>
    <scope>NUCLEOTIDE SEQUENCE</scope>
    <source>
        <strain evidence="2">SCP</strain>
    </source>
</reference>
<dbReference type="GO" id="GO:0010073">
    <property type="term" value="P:meristem maintenance"/>
    <property type="evidence" value="ECO:0007669"/>
    <property type="project" value="InterPro"/>
</dbReference>
<accession>A0AAV9A453</accession>
<evidence type="ECO:0000259" key="1">
    <source>
        <dbReference type="Pfam" id="PF10536"/>
    </source>
</evidence>
<gene>
    <name evidence="2" type="ORF">QJS04_geneDACA023450</name>
</gene>
<dbReference type="AlphaFoldDB" id="A0AAV9A453"/>
<organism evidence="2 3">
    <name type="scientific">Acorus gramineus</name>
    <name type="common">Dwarf sweet flag</name>
    <dbReference type="NCBI Taxonomy" id="55184"/>
    <lineage>
        <taxon>Eukaryota</taxon>
        <taxon>Viridiplantae</taxon>
        <taxon>Streptophyta</taxon>
        <taxon>Embryophyta</taxon>
        <taxon>Tracheophyta</taxon>
        <taxon>Spermatophyta</taxon>
        <taxon>Magnoliopsida</taxon>
        <taxon>Liliopsida</taxon>
        <taxon>Acoraceae</taxon>
        <taxon>Acorus</taxon>
    </lineage>
</organism>
<feature type="domain" description="Aminotransferase-like plant mobile" evidence="1">
    <location>
        <begin position="120"/>
        <end position="217"/>
    </location>
</feature>
<keyword evidence="3" id="KW-1185">Reference proteome</keyword>